<dbReference type="InterPro" id="IPR018013">
    <property type="entry name" value="Channel_Tsx-like"/>
</dbReference>
<dbReference type="OrthoDB" id="104801at2"/>
<dbReference type="Gene3D" id="2.40.230.20">
    <property type="entry name" value="Nucleoside-specific channel-forming protein, Tsx-like"/>
    <property type="match status" value="1"/>
</dbReference>
<protein>
    <submittedName>
        <fullName evidence="3">DUF5020 family protein</fullName>
    </submittedName>
</protein>
<dbReference type="AlphaFoldDB" id="A0A3P1SWP8"/>
<organism evidence="3 4">
    <name type="scientific">Amphritea balenae</name>
    <dbReference type="NCBI Taxonomy" id="452629"/>
    <lineage>
        <taxon>Bacteria</taxon>
        <taxon>Pseudomonadati</taxon>
        <taxon>Pseudomonadota</taxon>
        <taxon>Gammaproteobacteria</taxon>
        <taxon>Oceanospirillales</taxon>
        <taxon>Oceanospirillaceae</taxon>
        <taxon>Amphritea</taxon>
    </lineage>
</organism>
<evidence type="ECO:0000313" key="3">
    <source>
        <dbReference type="EMBL" id="RRD01657.1"/>
    </source>
</evidence>
<evidence type="ECO:0000256" key="1">
    <source>
        <dbReference type="ARBA" id="ARBA00008728"/>
    </source>
</evidence>
<keyword evidence="2" id="KW-0732">Signal</keyword>
<dbReference type="Pfam" id="PF03502">
    <property type="entry name" value="Channel_Tsx"/>
    <property type="match status" value="1"/>
</dbReference>
<accession>A0A3P1SWP8</accession>
<dbReference type="GO" id="GO:0009279">
    <property type="term" value="C:cell outer membrane"/>
    <property type="evidence" value="ECO:0007669"/>
    <property type="project" value="InterPro"/>
</dbReference>
<proteinExistence type="inferred from homology"/>
<name>A0A3P1SWP8_9GAMM</name>
<feature type="signal peptide" evidence="2">
    <location>
        <begin position="1"/>
        <end position="22"/>
    </location>
</feature>
<dbReference type="EMBL" id="RQXV01000001">
    <property type="protein sequence ID" value="RRD01657.1"/>
    <property type="molecule type" value="Genomic_DNA"/>
</dbReference>
<sequence length="238" mass="26365">MKISKSAACILAGALLSTSASAEQLWSSFSLSYLKGSDYEVGDNERQVVTIEHASGHSWGDNFLFIDRLESDNGDSSNYMELSPRLSLGNLTENGLSFGPVKDVLLAGTWESGEGFDNFLAGVGVSLDVPGFRYVNLNLYHANNEGKDNDRQLTLTWGLPFELGSSEFLYDGFIDWSTEESDHASEMNFTSQLKWNAGKLIGTKQPVYVGVEYAHWNNKFGIDGVDERNPALLLKWHF</sequence>
<feature type="chain" id="PRO_5018323704" evidence="2">
    <location>
        <begin position="23"/>
        <end position="238"/>
    </location>
</feature>
<dbReference type="Proteomes" id="UP000267535">
    <property type="component" value="Unassembled WGS sequence"/>
</dbReference>
<dbReference type="SUPFAM" id="SSF111364">
    <property type="entry name" value="Tsx-like channel"/>
    <property type="match status" value="1"/>
</dbReference>
<evidence type="ECO:0000313" key="4">
    <source>
        <dbReference type="Proteomes" id="UP000267535"/>
    </source>
</evidence>
<comment type="caution">
    <text evidence="3">The sequence shown here is derived from an EMBL/GenBank/DDBJ whole genome shotgun (WGS) entry which is preliminary data.</text>
</comment>
<keyword evidence="4" id="KW-1185">Reference proteome</keyword>
<comment type="similarity">
    <text evidence="1">Belongs to the nucleoside-specific channel-forming outer membrane porin (Tsx) (TC 1.B.10) family.</text>
</comment>
<dbReference type="InterPro" id="IPR036777">
    <property type="entry name" value="Channel_Tsx-like_sf"/>
</dbReference>
<reference evidence="3 4" key="1">
    <citation type="submission" date="2018-11" db="EMBL/GenBank/DDBJ databases">
        <title>The draft genome sequence of Amphritea balenae JAMM 1525T.</title>
        <authorList>
            <person name="Fang Z."/>
            <person name="Zhang Y."/>
            <person name="Han X."/>
        </authorList>
    </citation>
    <scope>NUCLEOTIDE SEQUENCE [LARGE SCALE GENOMIC DNA]</scope>
    <source>
        <strain evidence="3 4">JAMM 1525</strain>
    </source>
</reference>
<dbReference type="RefSeq" id="WP_124924730.1">
    <property type="nucleotide sequence ID" value="NZ_BMOH01000001.1"/>
</dbReference>
<evidence type="ECO:0000256" key="2">
    <source>
        <dbReference type="SAM" id="SignalP"/>
    </source>
</evidence>
<gene>
    <name evidence="3" type="ORF">EHS89_03630</name>
</gene>